<reference evidence="1" key="1">
    <citation type="submission" date="2022-04" db="EMBL/GenBank/DDBJ databases">
        <title>Genome of the entomopathogenic fungus Entomophthora muscae.</title>
        <authorList>
            <person name="Elya C."/>
            <person name="Lovett B.R."/>
            <person name="Lee E."/>
            <person name="Macias A.M."/>
            <person name="Hajek A.E."/>
            <person name="De Bivort B.L."/>
            <person name="Kasson M.T."/>
            <person name="De Fine Licht H.H."/>
            <person name="Stajich J.E."/>
        </authorList>
    </citation>
    <scope>NUCLEOTIDE SEQUENCE</scope>
    <source>
        <strain evidence="1">Berkeley</strain>
    </source>
</reference>
<evidence type="ECO:0000313" key="2">
    <source>
        <dbReference type="Proteomes" id="UP001165960"/>
    </source>
</evidence>
<accession>A0ACC2T8A2</accession>
<keyword evidence="2" id="KW-1185">Reference proteome</keyword>
<comment type="caution">
    <text evidence="1">The sequence shown here is derived from an EMBL/GenBank/DDBJ whole genome shotgun (WGS) entry which is preliminary data.</text>
</comment>
<organism evidence="1 2">
    <name type="scientific">Entomophthora muscae</name>
    <dbReference type="NCBI Taxonomy" id="34485"/>
    <lineage>
        <taxon>Eukaryota</taxon>
        <taxon>Fungi</taxon>
        <taxon>Fungi incertae sedis</taxon>
        <taxon>Zoopagomycota</taxon>
        <taxon>Entomophthoromycotina</taxon>
        <taxon>Entomophthoromycetes</taxon>
        <taxon>Entomophthorales</taxon>
        <taxon>Entomophthoraceae</taxon>
        <taxon>Entomophthora</taxon>
    </lineage>
</organism>
<proteinExistence type="predicted"/>
<protein>
    <submittedName>
        <fullName evidence="1">Uncharacterized protein</fullName>
    </submittedName>
</protein>
<sequence>MYNDVFRDTQFLSPEFWQDVGVTAFRSVPAVLIGTLLNLLDSVSFGLIIFPTALPEFADFGPDGIAIFLVSTVIAQLIYSGGGSVFGGGNGGFMVEVVPFFHIICNIIIKDLRDSGE</sequence>
<name>A0ACC2T8A2_9FUNG</name>
<gene>
    <name evidence="1" type="ORF">DSO57_1003318</name>
</gene>
<dbReference type="Proteomes" id="UP001165960">
    <property type="component" value="Unassembled WGS sequence"/>
</dbReference>
<dbReference type="EMBL" id="QTSX02003558">
    <property type="protein sequence ID" value="KAJ9070855.1"/>
    <property type="molecule type" value="Genomic_DNA"/>
</dbReference>
<evidence type="ECO:0000313" key="1">
    <source>
        <dbReference type="EMBL" id="KAJ9070855.1"/>
    </source>
</evidence>